<dbReference type="RefSeq" id="XP_023007600.1">
    <property type="nucleotide sequence ID" value="XM_023151832.1"/>
</dbReference>
<keyword evidence="3" id="KW-0134">Cell wall</keyword>
<accession>A0A6J1L3F3</accession>
<dbReference type="Gene3D" id="2.160.20.10">
    <property type="entry name" value="Single-stranded right-handed beta-helix, Pectin lyase-like"/>
    <property type="match status" value="1"/>
</dbReference>
<evidence type="ECO:0000313" key="11">
    <source>
        <dbReference type="RefSeq" id="XP_023007600.1"/>
    </source>
</evidence>
<dbReference type="SMART" id="SM00710">
    <property type="entry name" value="PbH1"/>
    <property type="match status" value="6"/>
</dbReference>
<dbReference type="Proteomes" id="UP000504608">
    <property type="component" value="Unplaced"/>
</dbReference>
<dbReference type="InterPro" id="IPR012334">
    <property type="entry name" value="Pectin_lyas_fold"/>
</dbReference>
<evidence type="ECO:0000256" key="7">
    <source>
        <dbReference type="ARBA" id="ARBA00023316"/>
    </source>
</evidence>
<keyword evidence="10" id="KW-1185">Reference proteome</keyword>
<dbReference type="SUPFAM" id="SSF51126">
    <property type="entry name" value="Pectin lyase-like"/>
    <property type="match status" value="1"/>
</dbReference>
<dbReference type="InterPro" id="IPR011050">
    <property type="entry name" value="Pectin_lyase_fold/virulence"/>
</dbReference>
<evidence type="ECO:0000256" key="9">
    <source>
        <dbReference type="RuleBase" id="RU361169"/>
    </source>
</evidence>
<sequence>MAWRDACANKGGGVVLVPSIGRFLVLPVLLQGPCNGLIQLQINGDLLASSDKAFATGYSWFKFYRVTNLVIQGLGRFLGQGETAWPYNTCKHGPCTRLPITISLQSIDIVRITNITSLNSKLGHFKVHGCNDVVFDNVTVIAPEDSPNTDGIHISKSTGVTIMNSIIATGDDCISFGPGSKDVNITNVHCGPGHGISIGSLGKYQNEPNIDGITVRDSKFVGTKNGIQIKTWSKSYSSVVSNLTFVNLKMYNVESPIIINQNYCPHNACNNNKVSVSRIQIKDVKYENIRGTSAKQLAVTLNCSQVVPCQGIVLNNINLAFNGTGSSTSICQNIKGSASGPQLPPSCL</sequence>
<dbReference type="KEGG" id="cmax:111500172"/>
<reference evidence="11" key="1">
    <citation type="submission" date="2025-08" db="UniProtKB">
        <authorList>
            <consortium name="RefSeq"/>
        </authorList>
    </citation>
    <scope>IDENTIFICATION</scope>
    <source>
        <tissue evidence="11">Young leaves</tissue>
    </source>
</reference>
<evidence type="ECO:0000256" key="4">
    <source>
        <dbReference type="ARBA" id="ARBA00022525"/>
    </source>
</evidence>
<gene>
    <name evidence="11" type="primary">LOC111500172</name>
</gene>
<evidence type="ECO:0000256" key="2">
    <source>
        <dbReference type="ARBA" id="ARBA00008834"/>
    </source>
</evidence>
<dbReference type="FunFam" id="2.160.20.10:FF:000004">
    <property type="entry name" value="Pectin lyase-like superfamily protein"/>
    <property type="match status" value="1"/>
</dbReference>
<keyword evidence="4" id="KW-0964">Secreted</keyword>
<dbReference type="OrthoDB" id="187139at2759"/>
<dbReference type="PROSITE" id="PS00502">
    <property type="entry name" value="POLYGALACTURONASE"/>
    <property type="match status" value="1"/>
</dbReference>
<proteinExistence type="inferred from homology"/>
<dbReference type="PANTHER" id="PTHR31375">
    <property type="match status" value="1"/>
</dbReference>
<keyword evidence="7" id="KW-0961">Cell wall biogenesis/degradation</keyword>
<dbReference type="GO" id="GO:0004650">
    <property type="term" value="F:polygalacturonase activity"/>
    <property type="evidence" value="ECO:0007669"/>
    <property type="project" value="InterPro"/>
</dbReference>
<evidence type="ECO:0000256" key="1">
    <source>
        <dbReference type="ARBA" id="ARBA00004191"/>
    </source>
</evidence>
<comment type="similarity">
    <text evidence="2 9">Belongs to the glycosyl hydrolase 28 family.</text>
</comment>
<feature type="active site" evidence="8">
    <location>
        <position position="194"/>
    </location>
</feature>
<evidence type="ECO:0000256" key="3">
    <source>
        <dbReference type="ARBA" id="ARBA00022512"/>
    </source>
</evidence>
<evidence type="ECO:0000256" key="6">
    <source>
        <dbReference type="ARBA" id="ARBA00023295"/>
    </source>
</evidence>
<dbReference type="AlphaFoldDB" id="A0A6J1L3F3"/>
<dbReference type="GO" id="GO:0071555">
    <property type="term" value="P:cell wall organization"/>
    <property type="evidence" value="ECO:0007669"/>
    <property type="project" value="UniProtKB-KW"/>
</dbReference>
<comment type="subcellular location">
    <subcellularLocation>
        <location evidence="1">Secreted</location>
        <location evidence="1">Cell wall</location>
    </subcellularLocation>
</comment>
<organism evidence="10 11">
    <name type="scientific">Cucurbita maxima</name>
    <name type="common">Pumpkin</name>
    <name type="synonym">Winter squash</name>
    <dbReference type="NCBI Taxonomy" id="3661"/>
    <lineage>
        <taxon>Eukaryota</taxon>
        <taxon>Viridiplantae</taxon>
        <taxon>Streptophyta</taxon>
        <taxon>Embryophyta</taxon>
        <taxon>Tracheophyta</taxon>
        <taxon>Spermatophyta</taxon>
        <taxon>Magnoliopsida</taxon>
        <taxon>eudicotyledons</taxon>
        <taxon>Gunneridae</taxon>
        <taxon>Pentapetalae</taxon>
        <taxon>rosids</taxon>
        <taxon>fabids</taxon>
        <taxon>Cucurbitales</taxon>
        <taxon>Cucurbitaceae</taxon>
        <taxon>Cucurbiteae</taxon>
        <taxon>Cucurbita</taxon>
    </lineage>
</organism>
<dbReference type="Pfam" id="PF00295">
    <property type="entry name" value="Glyco_hydro_28"/>
    <property type="match status" value="1"/>
</dbReference>
<evidence type="ECO:0000256" key="5">
    <source>
        <dbReference type="ARBA" id="ARBA00022801"/>
    </source>
</evidence>
<dbReference type="InterPro" id="IPR000743">
    <property type="entry name" value="Glyco_hydro_28"/>
</dbReference>
<keyword evidence="5 9" id="KW-0378">Hydrolase</keyword>
<protein>
    <submittedName>
        <fullName evidence="11">Exopolygalacturonase-like</fullName>
    </submittedName>
</protein>
<keyword evidence="6 9" id="KW-0326">Glycosidase</keyword>
<evidence type="ECO:0000313" key="10">
    <source>
        <dbReference type="Proteomes" id="UP000504608"/>
    </source>
</evidence>
<name>A0A6J1L3F3_CUCMA</name>
<dbReference type="InterPro" id="IPR006626">
    <property type="entry name" value="PbH1"/>
</dbReference>
<dbReference type="GeneID" id="111500172"/>
<dbReference type="GO" id="GO:0005975">
    <property type="term" value="P:carbohydrate metabolic process"/>
    <property type="evidence" value="ECO:0007669"/>
    <property type="project" value="InterPro"/>
</dbReference>
<evidence type="ECO:0000256" key="8">
    <source>
        <dbReference type="PROSITE-ProRule" id="PRU10052"/>
    </source>
</evidence>